<evidence type="ECO:0000313" key="1">
    <source>
        <dbReference type="EMBL" id="CAA9216560.1"/>
    </source>
</evidence>
<accession>A0A6J4H7Q8</accession>
<sequence length="48" mass="5228">GADRDIVLPSSCAAKRAAPLGPLCCFSHQSSSRAHLEPHHRRHPAVRM</sequence>
<organism evidence="1">
    <name type="scientific">uncultured Chloroflexota bacterium</name>
    <dbReference type="NCBI Taxonomy" id="166587"/>
    <lineage>
        <taxon>Bacteria</taxon>
        <taxon>Bacillati</taxon>
        <taxon>Chloroflexota</taxon>
        <taxon>environmental samples</taxon>
    </lineage>
</organism>
<name>A0A6J4H7Q8_9CHLR</name>
<protein>
    <submittedName>
        <fullName evidence="1">Uncharacterized protein</fullName>
    </submittedName>
</protein>
<gene>
    <name evidence="1" type="ORF">AVDCRST_MAG77-239</name>
</gene>
<dbReference type="EMBL" id="CADCTC010000016">
    <property type="protein sequence ID" value="CAA9216560.1"/>
    <property type="molecule type" value="Genomic_DNA"/>
</dbReference>
<dbReference type="AlphaFoldDB" id="A0A6J4H7Q8"/>
<feature type="non-terminal residue" evidence="1">
    <location>
        <position position="1"/>
    </location>
</feature>
<reference evidence="1" key="1">
    <citation type="submission" date="2020-02" db="EMBL/GenBank/DDBJ databases">
        <authorList>
            <person name="Meier V. D."/>
        </authorList>
    </citation>
    <scope>NUCLEOTIDE SEQUENCE</scope>
    <source>
        <strain evidence="1">AVDCRST_MAG77</strain>
    </source>
</reference>
<proteinExistence type="predicted"/>
<feature type="non-terminal residue" evidence="1">
    <location>
        <position position="48"/>
    </location>
</feature>